<dbReference type="SUPFAM" id="SSF51658">
    <property type="entry name" value="Xylose isomerase-like"/>
    <property type="match status" value="1"/>
</dbReference>
<protein>
    <recommendedName>
        <fullName evidence="1">Xylose isomerase-like TIM barrel domain-containing protein</fullName>
    </recommendedName>
</protein>
<dbReference type="InterPro" id="IPR013022">
    <property type="entry name" value="Xyl_isomerase-like_TIM-brl"/>
</dbReference>
<dbReference type="Proteomes" id="UP000637578">
    <property type="component" value="Unassembled WGS sequence"/>
</dbReference>
<sequence>MLGSYWTTAGPVEVFRGREWSLFDWRDRCAQAARVGLRGLGLWHADLEHQLEQRSLAEIRQIFQDHGLETLELEFLDGWYLDKGTEDRAASDSRRALLFEAAAELGAHHIKVGNIFGVHCEISKLAERFAELCADAAKRHDAPITYELISTDLNANTLDRAIEVVRGAEGVNGGLTLDTWHLAKLGIAPEDLRRIPRQYVTYVELSDGMSHNMSDLMEEAVRHRQLPGEGEFDLEGYIAVLQDLGYGGPWGVEVLSDRLRALPITEIFSRTWQTASAQF</sequence>
<organism evidence="2 3">
    <name type="scientific">Longimycelium tulufanense</name>
    <dbReference type="NCBI Taxonomy" id="907463"/>
    <lineage>
        <taxon>Bacteria</taxon>
        <taxon>Bacillati</taxon>
        <taxon>Actinomycetota</taxon>
        <taxon>Actinomycetes</taxon>
        <taxon>Pseudonocardiales</taxon>
        <taxon>Pseudonocardiaceae</taxon>
        <taxon>Longimycelium</taxon>
    </lineage>
</organism>
<dbReference type="PANTHER" id="PTHR12110">
    <property type="entry name" value="HYDROXYPYRUVATE ISOMERASE"/>
    <property type="match status" value="1"/>
</dbReference>
<dbReference type="EMBL" id="BMMK01000008">
    <property type="protein sequence ID" value="GGM50171.1"/>
    <property type="molecule type" value="Genomic_DNA"/>
</dbReference>
<evidence type="ECO:0000313" key="3">
    <source>
        <dbReference type="Proteomes" id="UP000637578"/>
    </source>
</evidence>
<gene>
    <name evidence="2" type="ORF">GCM10012275_21280</name>
</gene>
<feature type="domain" description="Xylose isomerase-like TIM barrel" evidence="1">
    <location>
        <begin position="30"/>
        <end position="258"/>
    </location>
</feature>
<reference evidence="2" key="2">
    <citation type="submission" date="2020-09" db="EMBL/GenBank/DDBJ databases">
        <authorList>
            <person name="Sun Q."/>
            <person name="Zhou Y."/>
        </authorList>
    </citation>
    <scope>NUCLEOTIDE SEQUENCE</scope>
    <source>
        <strain evidence="2">CGMCC 4.5737</strain>
    </source>
</reference>
<evidence type="ECO:0000313" key="2">
    <source>
        <dbReference type="EMBL" id="GGM50171.1"/>
    </source>
</evidence>
<dbReference type="InterPro" id="IPR036237">
    <property type="entry name" value="Xyl_isomerase-like_sf"/>
</dbReference>
<proteinExistence type="predicted"/>
<dbReference type="Pfam" id="PF01261">
    <property type="entry name" value="AP_endonuc_2"/>
    <property type="match status" value="1"/>
</dbReference>
<dbReference type="InterPro" id="IPR050312">
    <property type="entry name" value="IolE/XylAMocC-like"/>
</dbReference>
<dbReference type="Gene3D" id="3.20.20.150">
    <property type="entry name" value="Divalent-metal-dependent TIM barrel enzymes"/>
    <property type="match status" value="1"/>
</dbReference>
<reference evidence="2" key="1">
    <citation type="journal article" date="2014" name="Int. J. Syst. Evol. Microbiol.">
        <title>Complete genome sequence of Corynebacterium casei LMG S-19264T (=DSM 44701T), isolated from a smear-ripened cheese.</title>
        <authorList>
            <consortium name="US DOE Joint Genome Institute (JGI-PGF)"/>
            <person name="Walter F."/>
            <person name="Albersmeier A."/>
            <person name="Kalinowski J."/>
            <person name="Ruckert C."/>
        </authorList>
    </citation>
    <scope>NUCLEOTIDE SEQUENCE</scope>
    <source>
        <strain evidence="2">CGMCC 4.5737</strain>
    </source>
</reference>
<accession>A0A8J3FW39</accession>
<dbReference type="PANTHER" id="PTHR12110:SF48">
    <property type="entry name" value="BLL3656 PROTEIN"/>
    <property type="match status" value="1"/>
</dbReference>
<keyword evidence="3" id="KW-1185">Reference proteome</keyword>
<name>A0A8J3FW39_9PSEU</name>
<dbReference type="AlphaFoldDB" id="A0A8J3FW39"/>
<evidence type="ECO:0000259" key="1">
    <source>
        <dbReference type="Pfam" id="PF01261"/>
    </source>
</evidence>
<comment type="caution">
    <text evidence="2">The sequence shown here is derived from an EMBL/GenBank/DDBJ whole genome shotgun (WGS) entry which is preliminary data.</text>
</comment>